<accession>A0A966G3X7</accession>
<dbReference type="SUPFAM" id="SSF54786">
    <property type="entry name" value="YcfA/nrd intein domain"/>
    <property type="match status" value="1"/>
</dbReference>
<gene>
    <name evidence="8" type="ORF">GPJ16_24845</name>
</gene>
<name>A0A966G3X7_MICAE</name>
<dbReference type="Gene3D" id="3.30.920.30">
    <property type="entry name" value="Hypothetical protein"/>
    <property type="match status" value="1"/>
</dbReference>
<dbReference type="InterPro" id="IPR012933">
    <property type="entry name" value="HicA_mRNA_interferase"/>
</dbReference>
<evidence type="ECO:0000256" key="1">
    <source>
        <dbReference type="ARBA" id="ARBA00006620"/>
    </source>
</evidence>
<keyword evidence="2" id="KW-1277">Toxin-antitoxin system</keyword>
<evidence type="ECO:0000256" key="6">
    <source>
        <dbReference type="ARBA" id="ARBA00022884"/>
    </source>
</evidence>
<dbReference type="AlphaFoldDB" id="A0A966G3X7"/>
<keyword evidence="3" id="KW-0540">Nuclease</keyword>
<reference evidence="8" key="1">
    <citation type="journal article" date="2019" name="Mol. Ecol.">
        <title>Genome evolution and host-microbiome shifts correspond with intraspecific niche divergence within harmful algal bloom-forming Microcystis aeruginosa.</title>
        <authorList>
            <person name="Jackrel S.L."/>
            <person name="White J.D."/>
            <person name="Evans J.T."/>
            <person name="Buffin K."/>
            <person name="Hayden K."/>
            <person name="Sarnelle O."/>
            <person name="Denef V.J."/>
        </authorList>
    </citation>
    <scope>NUCLEOTIDE SEQUENCE</scope>
    <source>
        <strain evidence="8">G11-04</strain>
    </source>
</reference>
<evidence type="ECO:0000256" key="3">
    <source>
        <dbReference type="ARBA" id="ARBA00022722"/>
    </source>
</evidence>
<keyword evidence="7" id="KW-0346">Stress response</keyword>
<organism evidence="8 9">
    <name type="scientific">Microcystis aeruginosa G11-04</name>
    <dbReference type="NCBI Taxonomy" id="2685956"/>
    <lineage>
        <taxon>Bacteria</taxon>
        <taxon>Bacillati</taxon>
        <taxon>Cyanobacteriota</taxon>
        <taxon>Cyanophyceae</taxon>
        <taxon>Oscillatoriophycideae</taxon>
        <taxon>Chroococcales</taxon>
        <taxon>Microcystaceae</taxon>
        <taxon>Microcystis</taxon>
    </lineage>
</organism>
<dbReference type="Pfam" id="PF07927">
    <property type="entry name" value="HicA_toxin"/>
    <property type="match status" value="1"/>
</dbReference>
<proteinExistence type="inferred from homology"/>
<keyword evidence="6" id="KW-0694">RNA-binding</keyword>
<dbReference type="EMBL" id="JAADAI010000613">
    <property type="protein sequence ID" value="NCS59832.1"/>
    <property type="molecule type" value="Genomic_DNA"/>
</dbReference>
<dbReference type="Proteomes" id="UP000799330">
    <property type="component" value="Unassembled WGS sequence"/>
</dbReference>
<keyword evidence="5" id="KW-0378">Hydrolase</keyword>
<comment type="caution">
    <text evidence="8">The sequence shown here is derived from an EMBL/GenBank/DDBJ whole genome shotgun (WGS) entry which is preliminary data.</text>
</comment>
<evidence type="ECO:0000256" key="4">
    <source>
        <dbReference type="ARBA" id="ARBA00022759"/>
    </source>
</evidence>
<comment type="similarity">
    <text evidence="1">Belongs to the HicA mRNA interferase family.</text>
</comment>
<evidence type="ECO:0000256" key="7">
    <source>
        <dbReference type="ARBA" id="ARBA00023016"/>
    </source>
</evidence>
<evidence type="ECO:0000313" key="8">
    <source>
        <dbReference type="EMBL" id="NCS59832.1"/>
    </source>
</evidence>
<sequence>MPSLPGINHQRAIKAFEKAGFRIVRQGKHITMTDGEHILTIPRAAPKLI</sequence>
<dbReference type="InterPro" id="IPR038570">
    <property type="entry name" value="HicA_sf"/>
</dbReference>
<evidence type="ECO:0000256" key="2">
    <source>
        <dbReference type="ARBA" id="ARBA00022649"/>
    </source>
</evidence>
<keyword evidence="4" id="KW-0255">Endonuclease</keyword>
<evidence type="ECO:0000256" key="5">
    <source>
        <dbReference type="ARBA" id="ARBA00022801"/>
    </source>
</evidence>
<protein>
    <submittedName>
        <fullName evidence="8">Addiction module toxin, HicA family</fullName>
    </submittedName>
</protein>
<evidence type="ECO:0000313" key="9">
    <source>
        <dbReference type="Proteomes" id="UP000799330"/>
    </source>
</evidence>